<organism evidence="7 8">
    <name type="scientific">Exophiala xenobiotica</name>
    <dbReference type="NCBI Taxonomy" id="348802"/>
    <lineage>
        <taxon>Eukaryota</taxon>
        <taxon>Fungi</taxon>
        <taxon>Dikarya</taxon>
        <taxon>Ascomycota</taxon>
        <taxon>Pezizomycotina</taxon>
        <taxon>Eurotiomycetes</taxon>
        <taxon>Chaetothyriomycetidae</taxon>
        <taxon>Chaetothyriales</taxon>
        <taxon>Herpotrichiellaceae</taxon>
        <taxon>Exophiala</taxon>
    </lineage>
</organism>
<dbReference type="PANTHER" id="PTHR34187">
    <property type="entry name" value="FGR18P"/>
    <property type="match status" value="1"/>
</dbReference>
<keyword evidence="2 5" id="KW-0812">Transmembrane</keyword>
<dbReference type="PANTHER" id="PTHR34187:SF1">
    <property type="entry name" value="DUF202 DOMAIN-CONTAINING PROTEIN"/>
    <property type="match status" value="1"/>
</dbReference>
<proteinExistence type="predicted"/>
<name>A0A0D2EL33_9EURO</name>
<evidence type="ECO:0000313" key="7">
    <source>
        <dbReference type="EMBL" id="KIW56148.1"/>
    </source>
</evidence>
<protein>
    <recommendedName>
        <fullName evidence="6">DUF202 domain-containing protein</fullName>
    </recommendedName>
</protein>
<evidence type="ECO:0000256" key="5">
    <source>
        <dbReference type="SAM" id="Phobius"/>
    </source>
</evidence>
<dbReference type="InterPro" id="IPR052053">
    <property type="entry name" value="IM_YidH-like"/>
</dbReference>
<dbReference type="HOGENOM" id="CLU_053359_1_4_1"/>
<dbReference type="GO" id="GO:0012505">
    <property type="term" value="C:endomembrane system"/>
    <property type="evidence" value="ECO:0007669"/>
    <property type="project" value="UniProtKB-SubCell"/>
</dbReference>
<dbReference type="EMBL" id="KN847319">
    <property type="protein sequence ID" value="KIW56148.1"/>
    <property type="molecule type" value="Genomic_DNA"/>
</dbReference>
<feature type="transmembrane region" description="Helical" evidence="5">
    <location>
        <begin position="70"/>
        <end position="91"/>
    </location>
</feature>
<evidence type="ECO:0000313" key="8">
    <source>
        <dbReference type="Proteomes" id="UP000054342"/>
    </source>
</evidence>
<dbReference type="Pfam" id="PF02656">
    <property type="entry name" value="DUF202"/>
    <property type="match status" value="1"/>
</dbReference>
<gene>
    <name evidence="7" type="ORF">PV05_04830</name>
</gene>
<dbReference type="Proteomes" id="UP000054342">
    <property type="component" value="Unassembled WGS sequence"/>
</dbReference>
<feature type="transmembrane region" description="Helical" evidence="5">
    <location>
        <begin position="146"/>
        <end position="164"/>
    </location>
</feature>
<evidence type="ECO:0000256" key="4">
    <source>
        <dbReference type="ARBA" id="ARBA00023136"/>
    </source>
</evidence>
<dbReference type="AlphaFoldDB" id="A0A0D2EL33"/>
<keyword evidence="4 5" id="KW-0472">Membrane</keyword>
<evidence type="ECO:0000256" key="2">
    <source>
        <dbReference type="ARBA" id="ARBA00022692"/>
    </source>
</evidence>
<dbReference type="GeneID" id="25326738"/>
<reference evidence="7 8" key="1">
    <citation type="submission" date="2015-01" db="EMBL/GenBank/DDBJ databases">
        <title>The Genome Sequence of Exophiala xenobiotica CBS118157.</title>
        <authorList>
            <consortium name="The Broad Institute Genomics Platform"/>
            <person name="Cuomo C."/>
            <person name="de Hoog S."/>
            <person name="Gorbushina A."/>
            <person name="Stielow B."/>
            <person name="Teixiera M."/>
            <person name="Abouelleil A."/>
            <person name="Chapman S.B."/>
            <person name="Priest M."/>
            <person name="Young S.K."/>
            <person name="Wortman J."/>
            <person name="Nusbaum C."/>
            <person name="Birren B."/>
        </authorList>
    </citation>
    <scope>NUCLEOTIDE SEQUENCE [LARGE SCALE GENOMIC DNA]</scope>
    <source>
        <strain evidence="7 8">CBS 118157</strain>
    </source>
</reference>
<evidence type="ECO:0000256" key="1">
    <source>
        <dbReference type="ARBA" id="ARBA00004127"/>
    </source>
</evidence>
<sequence length="177" mass="19749">MPLPNNDDLLQESATISAYGSPPASLDQEKGSDMSMSKTIWIPRRFWAHYVSLDAPLATRRDHLSNEQTFLAWLSVADGMSLLGIVIAQISKIQQFLEPEGTYTTHHHALGKTQACICHLAAILILFVGAWRFFRHQREVTTGLAKLRLWGIYLVGTVVLLVGLQEDVLSCWLTAMS</sequence>
<dbReference type="OrthoDB" id="199599at2759"/>
<feature type="transmembrane region" description="Helical" evidence="5">
    <location>
        <begin position="111"/>
        <end position="134"/>
    </location>
</feature>
<evidence type="ECO:0000259" key="6">
    <source>
        <dbReference type="Pfam" id="PF02656"/>
    </source>
</evidence>
<dbReference type="InterPro" id="IPR003807">
    <property type="entry name" value="DUF202"/>
</dbReference>
<evidence type="ECO:0000256" key="3">
    <source>
        <dbReference type="ARBA" id="ARBA00022989"/>
    </source>
</evidence>
<feature type="domain" description="DUF202" evidence="6">
    <location>
        <begin position="61"/>
        <end position="138"/>
    </location>
</feature>
<comment type="subcellular location">
    <subcellularLocation>
        <location evidence="1">Endomembrane system</location>
        <topology evidence="1">Multi-pass membrane protein</topology>
    </subcellularLocation>
</comment>
<keyword evidence="8" id="KW-1185">Reference proteome</keyword>
<dbReference type="RefSeq" id="XP_013316732.1">
    <property type="nucleotide sequence ID" value="XM_013461278.1"/>
</dbReference>
<accession>A0A0D2EL33</accession>
<keyword evidence="3 5" id="KW-1133">Transmembrane helix</keyword>